<sequence>MNWKPILCVLGAILINLTLGTFYSVGNVVPYLVSYMRGAGNSGVTFEHGTWITATFLMGQGLFIIVGAYIERAFNSRVACILGCIIHCTSTYLTMWAVNANITMVILFYGFGSGLGCGSAYMASIIAAQKWFPTKKGLFTGIIVAGFGFGGMIFTNLQTLYMNPENISPDQETGYFEGGDRKVVRERVPMLFLYSGIIYTVVQLIGCAIAFPPPSTTDSNIINDNNKNNSAAVRNSPATTIYDDSLPNMTGVTSAFQYKIFYIIGLMMMLVAPGVTFVNSLGKRYGQFYIDDDRYLATVVAVAAVANAAGRLTWGILVDYFSFSTCYLIKIILFATLIATFPFAFVLSSSALYMIWMLGLFFGFSGTFVLFPVFIEQVFGAQYHGIVYGILYLLLATSSILTSFLIQAVIGPALSGGDKNDAAKILTRKVPCWGIAASYLLSYAIFFLALPIRRIENSIRKRKDAELNKTQNTSLANRPDLLVPSGGVSFDSAKRDKESVGNQQTKSLGSIVRFADTPVEINAQPVRQRRV</sequence>
<evidence type="ECO:0000256" key="5">
    <source>
        <dbReference type="ARBA" id="ARBA00023136"/>
    </source>
</evidence>
<dbReference type="InterPro" id="IPR011701">
    <property type="entry name" value="MFS"/>
</dbReference>
<feature type="transmembrane region" description="Helical" evidence="6">
    <location>
        <begin position="7"/>
        <end position="29"/>
    </location>
</feature>
<evidence type="ECO:0000259" key="7">
    <source>
        <dbReference type="PROSITE" id="PS50850"/>
    </source>
</evidence>
<accession>A0A6G1SGQ3</accession>
<feature type="transmembrane region" description="Helical" evidence="6">
    <location>
        <begin position="326"/>
        <end position="347"/>
    </location>
</feature>
<evidence type="ECO:0000256" key="3">
    <source>
        <dbReference type="ARBA" id="ARBA00022692"/>
    </source>
</evidence>
<evidence type="ECO:0000256" key="1">
    <source>
        <dbReference type="ARBA" id="ARBA00004141"/>
    </source>
</evidence>
<reference evidence="8" key="1">
    <citation type="submission" date="2018-10" db="EMBL/GenBank/DDBJ databases">
        <title>Transcriptome assembly of Aceria tosichella (Wheat curl mite) Type 2.</title>
        <authorList>
            <person name="Scully E.D."/>
            <person name="Geib S.M."/>
            <person name="Palmer N.A."/>
            <person name="Gupta A.K."/>
            <person name="Sarath G."/>
            <person name="Tatineni S."/>
        </authorList>
    </citation>
    <scope>NUCLEOTIDE SEQUENCE</scope>
    <source>
        <strain evidence="8">LincolnNE</strain>
    </source>
</reference>
<feature type="transmembrane region" description="Helical" evidence="6">
    <location>
        <begin position="260"/>
        <end position="282"/>
    </location>
</feature>
<feature type="transmembrane region" description="Helical" evidence="6">
    <location>
        <begin position="294"/>
        <end position="314"/>
    </location>
</feature>
<feature type="transmembrane region" description="Helical" evidence="6">
    <location>
        <begin position="353"/>
        <end position="374"/>
    </location>
</feature>
<feature type="transmembrane region" description="Helical" evidence="6">
    <location>
        <begin position="138"/>
        <end position="157"/>
    </location>
</feature>
<feature type="transmembrane region" description="Helical" evidence="6">
    <location>
        <begin position="49"/>
        <end position="70"/>
    </location>
</feature>
<dbReference type="SUPFAM" id="SSF103473">
    <property type="entry name" value="MFS general substrate transporter"/>
    <property type="match status" value="1"/>
</dbReference>
<organism evidence="8">
    <name type="scientific">Aceria tosichella</name>
    <name type="common">wheat curl mite</name>
    <dbReference type="NCBI Taxonomy" id="561515"/>
    <lineage>
        <taxon>Eukaryota</taxon>
        <taxon>Metazoa</taxon>
        <taxon>Ecdysozoa</taxon>
        <taxon>Arthropoda</taxon>
        <taxon>Chelicerata</taxon>
        <taxon>Arachnida</taxon>
        <taxon>Acari</taxon>
        <taxon>Acariformes</taxon>
        <taxon>Trombidiformes</taxon>
        <taxon>Prostigmata</taxon>
        <taxon>Eupodina</taxon>
        <taxon>Eriophyoidea</taxon>
        <taxon>Eriophyidae</taxon>
        <taxon>Eriophyinae</taxon>
        <taxon>Aceriini</taxon>
        <taxon>Aceria</taxon>
    </lineage>
</organism>
<evidence type="ECO:0000256" key="6">
    <source>
        <dbReference type="SAM" id="Phobius"/>
    </source>
</evidence>
<keyword evidence="3 6" id="KW-0812">Transmembrane</keyword>
<dbReference type="Gene3D" id="1.20.1250.20">
    <property type="entry name" value="MFS general substrate transporter like domains"/>
    <property type="match status" value="2"/>
</dbReference>
<keyword evidence="2" id="KW-0813">Transport</keyword>
<evidence type="ECO:0000256" key="2">
    <source>
        <dbReference type="ARBA" id="ARBA00022448"/>
    </source>
</evidence>
<dbReference type="PANTHER" id="PTHR43385:SF1">
    <property type="entry name" value="RIBOFLAVIN TRANSPORTER RIBJ"/>
    <property type="match status" value="1"/>
</dbReference>
<feature type="domain" description="Major facilitator superfamily (MFS) profile" evidence="7">
    <location>
        <begin position="4"/>
        <end position="454"/>
    </location>
</feature>
<comment type="subcellular location">
    <subcellularLocation>
        <location evidence="1">Membrane</location>
        <topology evidence="1">Multi-pass membrane protein</topology>
    </subcellularLocation>
</comment>
<dbReference type="GO" id="GO:0016020">
    <property type="term" value="C:membrane"/>
    <property type="evidence" value="ECO:0007669"/>
    <property type="project" value="UniProtKB-SubCell"/>
</dbReference>
<dbReference type="Pfam" id="PF07690">
    <property type="entry name" value="MFS_1"/>
    <property type="match status" value="1"/>
</dbReference>
<proteinExistence type="predicted"/>
<dbReference type="EMBL" id="GGYP01004817">
    <property type="protein sequence ID" value="MDE49588.1"/>
    <property type="molecule type" value="Transcribed_RNA"/>
</dbReference>
<evidence type="ECO:0000256" key="4">
    <source>
        <dbReference type="ARBA" id="ARBA00022989"/>
    </source>
</evidence>
<keyword evidence="5 6" id="KW-0472">Membrane</keyword>
<evidence type="ECO:0000313" key="8">
    <source>
        <dbReference type="EMBL" id="MDE49588.1"/>
    </source>
</evidence>
<keyword evidence="4 6" id="KW-1133">Transmembrane helix</keyword>
<name>A0A6G1SGQ3_9ACAR</name>
<dbReference type="GO" id="GO:0022857">
    <property type="term" value="F:transmembrane transporter activity"/>
    <property type="evidence" value="ECO:0007669"/>
    <property type="project" value="InterPro"/>
</dbReference>
<feature type="transmembrane region" description="Helical" evidence="6">
    <location>
        <begin position="191"/>
        <end position="211"/>
    </location>
</feature>
<feature type="transmembrane region" description="Helical" evidence="6">
    <location>
        <begin position="430"/>
        <end position="452"/>
    </location>
</feature>
<feature type="transmembrane region" description="Helical" evidence="6">
    <location>
        <begin position="104"/>
        <end position="126"/>
    </location>
</feature>
<dbReference type="InterPro" id="IPR020846">
    <property type="entry name" value="MFS_dom"/>
</dbReference>
<dbReference type="InterPro" id="IPR052983">
    <property type="entry name" value="MFS_Riboflavin_Transporter"/>
</dbReference>
<dbReference type="AlphaFoldDB" id="A0A6G1SGQ3"/>
<dbReference type="PROSITE" id="PS50850">
    <property type="entry name" value="MFS"/>
    <property type="match status" value="1"/>
</dbReference>
<feature type="transmembrane region" description="Helical" evidence="6">
    <location>
        <begin position="77"/>
        <end position="98"/>
    </location>
</feature>
<feature type="transmembrane region" description="Helical" evidence="6">
    <location>
        <begin position="386"/>
        <end position="410"/>
    </location>
</feature>
<protein>
    <submittedName>
        <fullName evidence="8">Oxalate:formate antiporter</fullName>
    </submittedName>
</protein>
<dbReference type="InterPro" id="IPR036259">
    <property type="entry name" value="MFS_trans_sf"/>
</dbReference>
<gene>
    <name evidence="8" type="primary">oxlT</name>
    <name evidence="8" type="ORF">g.20736</name>
</gene>
<dbReference type="PANTHER" id="PTHR43385">
    <property type="entry name" value="RIBOFLAVIN TRANSPORTER RIBJ"/>
    <property type="match status" value="1"/>
</dbReference>